<dbReference type="AlphaFoldDB" id="A0A6N7WJ85"/>
<dbReference type="InterPro" id="IPR035906">
    <property type="entry name" value="MetI-like_sf"/>
</dbReference>
<keyword evidence="2 7" id="KW-0813">Transport</keyword>
<evidence type="ECO:0000256" key="7">
    <source>
        <dbReference type="RuleBase" id="RU363032"/>
    </source>
</evidence>
<dbReference type="SUPFAM" id="SSF161098">
    <property type="entry name" value="MetI-like"/>
    <property type="match status" value="1"/>
</dbReference>
<evidence type="ECO:0000313" key="9">
    <source>
        <dbReference type="EMBL" id="MSS90773.1"/>
    </source>
</evidence>
<feature type="transmembrane region" description="Helical" evidence="7">
    <location>
        <begin position="197"/>
        <end position="222"/>
    </location>
</feature>
<evidence type="ECO:0000256" key="4">
    <source>
        <dbReference type="ARBA" id="ARBA00022692"/>
    </source>
</evidence>
<evidence type="ECO:0000313" key="10">
    <source>
        <dbReference type="Proteomes" id="UP000436047"/>
    </source>
</evidence>
<evidence type="ECO:0000256" key="6">
    <source>
        <dbReference type="ARBA" id="ARBA00023136"/>
    </source>
</evidence>
<dbReference type="EMBL" id="VUMI01000046">
    <property type="protein sequence ID" value="MSS90773.1"/>
    <property type="molecule type" value="Genomic_DNA"/>
</dbReference>
<keyword evidence="3" id="KW-1003">Cell membrane</keyword>
<evidence type="ECO:0000256" key="3">
    <source>
        <dbReference type="ARBA" id="ARBA00022475"/>
    </source>
</evidence>
<keyword evidence="4 7" id="KW-0812">Transmembrane</keyword>
<sequence length="308" mass="34169">MAKKKDMDLEMSGAKVKLGTSDIIIRSFGYVIITIYALACVVPFLLIIGTSFTSEAIIHAQGVQLIPKEFSLEAYQMVTKNGNIWKSYILTIVMTGVGTFLGLSIISMTGYALQRKDFPFRNAISFYIYFTSLFSAGLAPYYLLMTQTYHLKDSYLAVLLPLLMSPWLIILMKNFVKAIPHEITESGKIDGAGDMRIFTSLILPMLKPALATIGLFLALSYWNEWYQSSLFLSTKVAIKPLQYTLYEVVNKIDALKNSVAGQFVNVVDIPQEGVKMANAVLATGPIILLYPFVQKYFISGITVGAVKG</sequence>
<feature type="domain" description="ABC transmembrane type-1" evidence="8">
    <location>
        <begin position="88"/>
        <end position="293"/>
    </location>
</feature>
<dbReference type="RefSeq" id="WP_154467201.1">
    <property type="nucleotide sequence ID" value="NZ_JAXDZL010000212.1"/>
</dbReference>
<dbReference type="GeneID" id="86055635"/>
<protein>
    <submittedName>
        <fullName evidence="9">Carbohydrate ABC transporter permease</fullName>
    </submittedName>
</protein>
<dbReference type="PROSITE" id="PS50928">
    <property type="entry name" value="ABC_TM1"/>
    <property type="match status" value="1"/>
</dbReference>
<comment type="caution">
    <text evidence="9">The sequence shown here is derived from an EMBL/GenBank/DDBJ whole genome shotgun (WGS) entry which is preliminary data.</text>
</comment>
<dbReference type="CDD" id="cd06261">
    <property type="entry name" value="TM_PBP2"/>
    <property type="match status" value="1"/>
</dbReference>
<evidence type="ECO:0000256" key="2">
    <source>
        <dbReference type="ARBA" id="ARBA00022448"/>
    </source>
</evidence>
<keyword evidence="6 7" id="KW-0472">Membrane</keyword>
<evidence type="ECO:0000256" key="5">
    <source>
        <dbReference type="ARBA" id="ARBA00022989"/>
    </source>
</evidence>
<accession>A0A6N7WJ85</accession>
<dbReference type="Proteomes" id="UP000436047">
    <property type="component" value="Unassembled WGS sequence"/>
</dbReference>
<evidence type="ECO:0000256" key="1">
    <source>
        <dbReference type="ARBA" id="ARBA00004651"/>
    </source>
</evidence>
<feature type="transmembrane region" description="Helical" evidence="7">
    <location>
        <begin position="155"/>
        <end position="176"/>
    </location>
</feature>
<feature type="transmembrane region" description="Helical" evidence="7">
    <location>
        <begin position="124"/>
        <end position="143"/>
    </location>
</feature>
<reference evidence="9 10" key="1">
    <citation type="submission" date="2019-08" db="EMBL/GenBank/DDBJ databases">
        <title>In-depth cultivation of the pig gut microbiome towards novel bacterial diversity and tailored functional studies.</title>
        <authorList>
            <person name="Wylensek D."/>
            <person name="Hitch T.C.A."/>
            <person name="Clavel T."/>
        </authorList>
    </citation>
    <scope>NUCLEOTIDE SEQUENCE [LARGE SCALE GENOMIC DNA]</scope>
    <source>
        <strain evidence="9 10">WCA-389-WT-23B</strain>
    </source>
</reference>
<comment type="similarity">
    <text evidence="7">Belongs to the binding-protein-dependent transport system permease family.</text>
</comment>
<dbReference type="Pfam" id="PF00528">
    <property type="entry name" value="BPD_transp_1"/>
    <property type="match status" value="1"/>
</dbReference>
<evidence type="ECO:0000259" key="8">
    <source>
        <dbReference type="PROSITE" id="PS50928"/>
    </source>
</evidence>
<feature type="transmembrane region" description="Helical" evidence="7">
    <location>
        <begin position="27"/>
        <end position="48"/>
    </location>
</feature>
<keyword evidence="10" id="KW-1185">Reference proteome</keyword>
<comment type="subcellular location">
    <subcellularLocation>
        <location evidence="1 7">Cell membrane</location>
        <topology evidence="1 7">Multi-pass membrane protein</topology>
    </subcellularLocation>
</comment>
<name>A0A6N7WJ85_9FIRM</name>
<organism evidence="9 10">
    <name type="scientific">Eisenbergiella porci</name>
    <dbReference type="NCBI Taxonomy" id="2652274"/>
    <lineage>
        <taxon>Bacteria</taxon>
        <taxon>Bacillati</taxon>
        <taxon>Bacillota</taxon>
        <taxon>Clostridia</taxon>
        <taxon>Lachnospirales</taxon>
        <taxon>Lachnospiraceae</taxon>
        <taxon>Eisenbergiella</taxon>
    </lineage>
</organism>
<dbReference type="PANTHER" id="PTHR43744:SF9">
    <property type="entry name" value="POLYGALACTURONAN_RHAMNOGALACTURONAN TRANSPORT SYSTEM PERMEASE PROTEIN YTCP"/>
    <property type="match status" value="1"/>
</dbReference>
<proteinExistence type="inferred from homology"/>
<gene>
    <name evidence="9" type="ORF">FYJ45_21720</name>
</gene>
<feature type="transmembrane region" description="Helical" evidence="7">
    <location>
        <begin position="88"/>
        <end position="112"/>
    </location>
</feature>
<dbReference type="GO" id="GO:0055085">
    <property type="term" value="P:transmembrane transport"/>
    <property type="evidence" value="ECO:0007669"/>
    <property type="project" value="InterPro"/>
</dbReference>
<dbReference type="GO" id="GO:0005886">
    <property type="term" value="C:plasma membrane"/>
    <property type="evidence" value="ECO:0007669"/>
    <property type="project" value="UniProtKB-SubCell"/>
</dbReference>
<dbReference type="InterPro" id="IPR000515">
    <property type="entry name" value="MetI-like"/>
</dbReference>
<dbReference type="Gene3D" id="1.10.3720.10">
    <property type="entry name" value="MetI-like"/>
    <property type="match status" value="1"/>
</dbReference>
<dbReference type="PANTHER" id="PTHR43744">
    <property type="entry name" value="ABC TRANSPORTER PERMEASE PROTEIN MG189-RELATED-RELATED"/>
    <property type="match status" value="1"/>
</dbReference>
<keyword evidence="5 7" id="KW-1133">Transmembrane helix</keyword>